<dbReference type="PANTHER" id="PTHR34599:SF2">
    <property type="entry name" value="TRAF-TYPE DOMAIN-CONTAINING PROTEIN"/>
    <property type="match status" value="1"/>
</dbReference>
<dbReference type="SUPFAM" id="SSF48317">
    <property type="entry name" value="Acid phosphatase/Vanadium-dependent haloperoxidase"/>
    <property type="match status" value="1"/>
</dbReference>
<reference evidence="2 3" key="1">
    <citation type="submission" date="2016-11" db="EMBL/GenBank/DDBJ databases">
        <title>Whole Genome Sequencing of Mucilaginibacter polytrichastri RG4-7(T) isolated from the moss sample.</title>
        <authorList>
            <person name="Li Y."/>
        </authorList>
    </citation>
    <scope>NUCLEOTIDE SEQUENCE [LARGE SCALE GENOMIC DNA]</scope>
    <source>
        <strain evidence="2 3">RG4-7</strain>
    </source>
</reference>
<proteinExistence type="predicted"/>
<comment type="caution">
    <text evidence="2">The sequence shown here is derived from an EMBL/GenBank/DDBJ whole genome shotgun (WGS) entry which is preliminary data.</text>
</comment>
<feature type="domain" description="Phosphatidic acid phosphatase type 2/haloperoxidase" evidence="1">
    <location>
        <begin position="309"/>
        <end position="428"/>
    </location>
</feature>
<dbReference type="AlphaFoldDB" id="A0A1Q6A0Z9"/>
<gene>
    <name evidence="2" type="ORF">RG47T_3148</name>
</gene>
<dbReference type="OrthoDB" id="9780455at2"/>
<dbReference type="EMBL" id="MPPL01000001">
    <property type="protein sequence ID" value="OKS87686.1"/>
    <property type="molecule type" value="Genomic_DNA"/>
</dbReference>
<dbReference type="PROSITE" id="PS51257">
    <property type="entry name" value="PROKAR_LIPOPROTEIN"/>
    <property type="match status" value="1"/>
</dbReference>
<dbReference type="CDD" id="cd03398">
    <property type="entry name" value="PAP2_haloperoxidase"/>
    <property type="match status" value="1"/>
</dbReference>
<evidence type="ECO:0000313" key="3">
    <source>
        <dbReference type="Proteomes" id="UP000186720"/>
    </source>
</evidence>
<dbReference type="PANTHER" id="PTHR34599">
    <property type="entry name" value="PEROXIDASE-RELATED"/>
    <property type="match status" value="1"/>
</dbReference>
<evidence type="ECO:0000313" key="2">
    <source>
        <dbReference type="EMBL" id="OKS87686.1"/>
    </source>
</evidence>
<accession>A0A1Q6A0Z9</accession>
<dbReference type="RefSeq" id="WP_074490263.1">
    <property type="nucleotide sequence ID" value="NZ_FPAM01000016.1"/>
</dbReference>
<protein>
    <recommendedName>
        <fullName evidence="1">Phosphatidic acid phosphatase type 2/haloperoxidase domain-containing protein</fullName>
    </recommendedName>
</protein>
<dbReference type="InterPro" id="IPR036938">
    <property type="entry name" value="PAP2/HPO_sf"/>
</dbReference>
<dbReference type="InterPro" id="IPR052559">
    <property type="entry name" value="V-haloperoxidase"/>
</dbReference>
<evidence type="ECO:0000259" key="1">
    <source>
        <dbReference type="Pfam" id="PF01569"/>
    </source>
</evidence>
<dbReference type="STRING" id="1302689.RG47T_3148"/>
<sequence length="443" mass="49924">MFNPKLFKATCVILAGCFVISCSPGKKTPVKIDDAEILHQNEDQLTQVIIYDVFTPPVASRIYGYASLASYEALRYSDPKYNSIITQLKDFGKPPEPQKGKTYNYTLAATHAFFTVAHKVIFSIDTLKKYEDGVYAKFKNNLDDSTFARSAAFGDSIGRLILKRAAFDNYPQTRGKPRFLGSRDPGKWHPTPPDYLDGVEFCWGTMKPFAINSSSQFPVPPPPAFSEDKNSEYYKQNVDLYNKCTHLSKEEELIARYWDDNPFVIQHTGHIMFANKKITPGGHWIGITAIACKKTHASAIKTAQAYALTAVALYDAFICCWQEKYTTNYIRPVTVIDDKIDHGWLPLLQTPPFPEYPSGHSDISAASSTMLTHLFGDNFAFQDTSDLHYIGLQRHFDSFLKASDETSVSRYYGGIHYLNSVNVGAKQGHEVGEYIWSKLKLTK</sequence>
<organism evidence="2 3">
    <name type="scientific">Mucilaginibacter polytrichastri</name>
    <dbReference type="NCBI Taxonomy" id="1302689"/>
    <lineage>
        <taxon>Bacteria</taxon>
        <taxon>Pseudomonadati</taxon>
        <taxon>Bacteroidota</taxon>
        <taxon>Sphingobacteriia</taxon>
        <taxon>Sphingobacteriales</taxon>
        <taxon>Sphingobacteriaceae</taxon>
        <taxon>Mucilaginibacter</taxon>
    </lineage>
</organism>
<name>A0A1Q6A0Z9_9SPHI</name>
<dbReference type="InterPro" id="IPR000326">
    <property type="entry name" value="PAP2/HPO"/>
</dbReference>
<keyword evidence="3" id="KW-1185">Reference proteome</keyword>
<dbReference type="Proteomes" id="UP000186720">
    <property type="component" value="Unassembled WGS sequence"/>
</dbReference>
<dbReference type="Pfam" id="PF01569">
    <property type="entry name" value="PAP2"/>
    <property type="match status" value="1"/>
</dbReference>
<dbReference type="Gene3D" id="1.10.606.20">
    <property type="match status" value="1"/>
</dbReference>